<reference evidence="2" key="1">
    <citation type="submission" date="2016-04" db="EMBL/GenBank/DDBJ databases">
        <authorList>
            <person name="Chen L."/>
            <person name="Zhuang W."/>
            <person name="Wang G."/>
        </authorList>
    </citation>
    <scope>NUCLEOTIDE SEQUENCE [LARGE SCALE GENOMIC DNA]</scope>
    <source>
        <strain evidence="2">17621</strain>
    </source>
</reference>
<keyword evidence="2" id="KW-1185">Reference proteome</keyword>
<evidence type="ECO:0000313" key="1">
    <source>
        <dbReference type="EMBL" id="OQP50794.1"/>
    </source>
</evidence>
<comment type="caution">
    <text evidence="1">The sequence shown here is derived from an EMBL/GenBank/DDBJ whole genome shotgun (WGS) entry which is preliminary data.</text>
</comment>
<sequence>MLYVIKKIFSKKLHKIFGVIEKLLTPLHKQINKHVTQTITYGAERLESDRGLYCLRGVLR</sequence>
<protein>
    <submittedName>
        <fullName evidence="1">Uncharacterized protein</fullName>
    </submittedName>
</protein>
<dbReference type="Proteomes" id="UP000192610">
    <property type="component" value="Unassembled WGS sequence"/>
</dbReference>
<name>A0A1V9EY02_9BACT</name>
<evidence type="ECO:0000313" key="2">
    <source>
        <dbReference type="Proteomes" id="UP000192610"/>
    </source>
</evidence>
<organism evidence="1 2">
    <name type="scientific">Niastella yeongjuensis</name>
    <dbReference type="NCBI Taxonomy" id="354355"/>
    <lineage>
        <taxon>Bacteria</taxon>
        <taxon>Pseudomonadati</taxon>
        <taxon>Bacteroidota</taxon>
        <taxon>Chitinophagia</taxon>
        <taxon>Chitinophagales</taxon>
        <taxon>Chitinophagaceae</taxon>
        <taxon>Niastella</taxon>
    </lineage>
</organism>
<gene>
    <name evidence="1" type="ORF">A4H97_02885</name>
</gene>
<dbReference type="EMBL" id="LVXG01000012">
    <property type="protein sequence ID" value="OQP50794.1"/>
    <property type="molecule type" value="Genomic_DNA"/>
</dbReference>
<proteinExistence type="predicted"/>
<dbReference type="AlphaFoldDB" id="A0A1V9EY02"/>
<accession>A0A1V9EY02</accession>